<dbReference type="InterPro" id="IPR013984">
    <property type="entry name" value="Ald_Fedxn_OxRdtase_dom2"/>
</dbReference>
<protein>
    <recommendedName>
        <fullName evidence="2">Aldehyde ferredoxin oxidoreductase C-terminal domain-containing protein</fullName>
    </recommendedName>
</protein>
<feature type="transmembrane region" description="Helical" evidence="1">
    <location>
        <begin position="55"/>
        <end position="78"/>
    </location>
</feature>
<dbReference type="GO" id="GO:0051536">
    <property type="term" value="F:iron-sulfur cluster binding"/>
    <property type="evidence" value="ECO:0007669"/>
    <property type="project" value="InterPro"/>
</dbReference>
<dbReference type="InterPro" id="IPR036021">
    <property type="entry name" value="Tungsten_al_ferr_oxy-like_C"/>
</dbReference>
<reference evidence="3" key="1">
    <citation type="submission" date="2020-06" db="EMBL/GenBank/DDBJ databases">
        <title>Unique genomic features of the anaerobic methanotrophic archaea.</title>
        <authorList>
            <person name="Chadwick G.L."/>
            <person name="Skennerton C.T."/>
            <person name="Laso-Perez R."/>
            <person name="Leu A.O."/>
            <person name="Speth D.R."/>
            <person name="Yu H."/>
            <person name="Morgan-Lang C."/>
            <person name="Hatzenpichler R."/>
            <person name="Goudeau D."/>
            <person name="Malmstrom R."/>
            <person name="Brazelton W.J."/>
            <person name="Woyke T."/>
            <person name="Hallam S.J."/>
            <person name="Tyson G.W."/>
            <person name="Wegener G."/>
            <person name="Boetius A."/>
            <person name="Orphan V."/>
        </authorList>
    </citation>
    <scope>NUCLEOTIDE SEQUENCE</scope>
</reference>
<evidence type="ECO:0000256" key="1">
    <source>
        <dbReference type="SAM" id="Phobius"/>
    </source>
</evidence>
<evidence type="ECO:0000313" key="3">
    <source>
        <dbReference type="EMBL" id="QNO42948.1"/>
    </source>
</evidence>
<keyword evidence="1" id="KW-1133">Transmembrane helix</keyword>
<name>A0A7G9Y4L4_9EURY</name>
<dbReference type="Pfam" id="PF01314">
    <property type="entry name" value="AFOR_C"/>
    <property type="match status" value="1"/>
</dbReference>
<dbReference type="InterPro" id="IPR001203">
    <property type="entry name" value="OxRdtase_Ald_Fedxn_C"/>
</dbReference>
<dbReference type="EMBL" id="MT630782">
    <property type="protein sequence ID" value="QNO42948.1"/>
    <property type="molecule type" value="Genomic_DNA"/>
</dbReference>
<dbReference type="AlphaFoldDB" id="A0A7G9Y4L4"/>
<dbReference type="GO" id="GO:0016625">
    <property type="term" value="F:oxidoreductase activity, acting on the aldehyde or oxo group of donors, iron-sulfur protein as acceptor"/>
    <property type="evidence" value="ECO:0007669"/>
    <property type="project" value="InterPro"/>
</dbReference>
<accession>A0A7G9Y4L4</accession>
<dbReference type="SUPFAM" id="SSF48310">
    <property type="entry name" value="Aldehyde ferredoxin oxidoreductase, C-terminal domains"/>
    <property type="match status" value="1"/>
</dbReference>
<sequence length="81" mass="8596">MNNELGRDTISTGTPITATMELVETGEISESRLRGLNPTFGNGDTETVANGDDQVFSAIVLMVAAPVLATPMLLKLAIEFK</sequence>
<feature type="domain" description="Aldehyde ferredoxin oxidoreductase C-terminal" evidence="2">
    <location>
        <begin position="3"/>
        <end position="45"/>
    </location>
</feature>
<dbReference type="GO" id="GO:0009055">
    <property type="term" value="F:electron transfer activity"/>
    <property type="evidence" value="ECO:0007669"/>
    <property type="project" value="InterPro"/>
</dbReference>
<organism evidence="3">
    <name type="scientific">Candidatus Methanogaster sp. ANME-2c ERB4</name>
    <dbReference type="NCBI Taxonomy" id="2759911"/>
    <lineage>
        <taxon>Archaea</taxon>
        <taxon>Methanobacteriati</taxon>
        <taxon>Methanobacteriota</taxon>
        <taxon>Stenosarchaea group</taxon>
        <taxon>Methanomicrobia</taxon>
        <taxon>Methanosarcinales</taxon>
        <taxon>ANME-2 cluster</taxon>
        <taxon>Candidatus Methanogasteraceae</taxon>
        <taxon>Candidatus Methanogaster</taxon>
    </lineage>
</organism>
<proteinExistence type="predicted"/>
<dbReference type="Gene3D" id="1.10.569.10">
    <property type="entry name" value="Aldehyde Ferredoxin Oxidoreductase Protein, subunit A, domain 2"/>
    <property type="match status" value="1"/>
</dbReference>
<gene>
    <name evidence="3" type="ORF">IHLAGKGC_00004</name>
</gene>
<keyword evidence="1" id="KW-0812">Transmembrane</keyword>
<evidence type="ECO:0000259" key="2">
    <source>
        <dbReference type="Pfam" id="PF01314"/>
    </source>
</evidence>
<keyword evidence="1" id="KW-0472">Membrane</keyword>